<evidence type="ECO:0000259" key="4">
    <source>
        <dbReference type="Pfam" id="PF24859"/>
    </source>
</evidence>
<dbReference type="Gene3D" id="3.90.1670.10">
    <property type="entry name" value="FdhE-like domain"/>
    <property type="match status" value="1"/>
</dbReference>
<dbReference type="Pfam" id="PF24860">
    <property type="entry name" value="FdhE_C"/>
    <property type="match status" value="1"/>
</dbReference>
<keyword evidence="7" id="KW-1185">Reference proteome</keyword>
<feature type="compositionally biased region" description="Polar residues" evidence="2">
    <location>
        <begin position="1"/>
        <end position="12"/>
    </location>
</feature>
<name>A0ABZ2F0Y3_METCP</name>
<evidence type="ECO:0000256" key="2">
    <source>
        <dbReference type="SAM" id="MobiDB-lite"/>
    </source>
</evidence>
<keyword evidence="1" id="KW-0963">Cytoplasm</keyword>
<dbReference type="CDD" id="cd16341">
    <property type="entry name" value="FdhE"/>
    <property type="match status" value="1"/>
</dbReference>
<dbReference type="InterPro" id="IPR056797">
    <property type="entry name" value="FdhE_central"/>
</dbReference>
<reference evidence="6 7" key="1">
    <citation type="submission" date="2022-09" db="EMBL/GenBank/DDBJ databases">
        <authorList>
            <person name="Giprobiosintez L."/>
        </authorList>
    </citation>
    <scope>NUCLEOTIDE SEQUENCE [LARGE SCALE GENOMIC DNA]</scope>
    <source>
        <strain evidence="7">VKPM-B-12549 (GBS-15)</strain>
    </source>
</reference>
<evidence type="ECO:0000256" key="1">
    <source>
        <dbReference type="ARBA" id="ARBA00022490"/>
    </source>
</evidence>
<dbReference type="PANTHER" id="PTHR37689:SF1">
    <property type="entry name" value="PROTEIN FDHE"/>
    <property type="match status" value="1"/>
</dbReference>
<proteinExistence type="predicted"/>
<evidence type="ECO:0000259" key="5">
    <source>
        <dbReference type="Pfam" id="PF24860"/>
    </source>
</evidence>
<dbReference type="Pfam" id="PF04216">
    <property type="entry name" value="FdhE_N"/>
    <property type="match status" value="1"/>
</dbReference>
<sequence length="283" mass="30233">MKSQPSATSGTEIPTVRLPTTDRPFDHRAARFRLLARVSSPLAGYLDLMAELADIQAGVWDNVAAALPMTISRLPESPGWRTTLRSIADRLSPGKAELASLLDRLRRAADDELAAWGGRVLAGDFDHTDTGIVPLVAAALQVHMTSLAARLPREDIGLPQTGSVCPVCGTLPVASLLQTGGAVHGLRYLVCGLCGCEWHRPRILCVHCGSGRDVAYFTIEAGNAAVKAEGCSACWTYLKIMDRNKDPGVDPFADDIASLALDLLMAEGGYRRLGINPLLVPRG</sequence>
<dbReference type="NCBIfam" id="TIGR01562">
    <property type="entry name" value="FdhE"/>
    <property type="match status" value="1"/>
</dbReference>
<dbReference type="PIRSF" id="PIRSF018296">
    <property type="entry name" value="Format_dh_formtn"/>
    <property type="match status" value="1"/>
</dbReference>
<dbReference type="Proteomes" id="UP001359308">
    <property type="component" value="Chromosome"/>
</dbReference>
<protein>
    <submittedName>
        <fullName evidence="6">Formate dehydrogenase accessory protein FdhE</fullName>
    </submittedName>
</protein>
<dbReference type="RefSeq" id="WP_198321736.1">
    <property type="nucleotide sequence ID" value="NZ_CP104311.1"/>
</dbReference>
<dbReference type="SUPFAM" id="SSF144020">
    <property type="entry name" value="FdhE-like"/>
    <property type="match status" value="1"/>
</dbReference>
<dbReference type="PANTHER" id="PTHR37689">
    <property type="entry name" value="PROTEIN FDHE"/>
    <property type="match status" value="1"/>
</dbReference>
<feature type="domain" description="FdhE central" evidence="4">
    <location>
        <begin position="164"/>
        <end position="202"/>
    </location>
</feature>
<gene>
    <name evidence="6" type="primary">fdhE</name>
    <name evidence="6" type="ORF">N4J17_09505</name>
</gene>
<dbReference type="InterPro" id="IPR006452">
    <property type="entry name" value="Formate_DH_accessory"/>
</dbReference>
<feature type="domain" description="FdhE N-terminal" evidence="3">
    <location>
        <begin position="13"/>
        <end position="155"/>
    </location>
</feature>
<accession>A0ABZ2F0Y3</accession>
<dbReference type="InterPro" id="IPR024064">
    <property type="entry name" value="FdhE-like_sf"/>
</dbReference>
<dbReference type="EMBL" id="CP104311">
    <property type="protein sequence ID" value="WWF00718.1"/>
    <property type="molecule type" value="Genomic_DNA"/>
</dbReference>
<organism evidence="6 7">
    <name type="scientific">Methylococcus capsulatus</name>
    <dbReference type="NCBI Taxonomy" id="414"/>
    <lineage>
        <taxon>Bacteria</taxon>
        <taxon>Pseudomonadati</taxon>
        <taxon>Pseudomonadota</taxon>
        <taxon>Gammaproteobacteria</taxon>
        <taxon>Methylococcales</taxon>
        <taxon>Methylococcaceae</taxon>
        <taxon>Methylococcus</taxon>
    </lineage>
</organism>
<evidence type="ECO:0000259" key="3">
    <source>
        <dbReference type="Pfam" id="PF04216"/>
    </source>
</evidence>
<feature type="region of interest" description="Disordered" evidence="2">
    <location>
        <begin position="1"/>
        <end position="22"/>
    </location>
</feature>
<feature type="domain" description="FdhE C-terminal" evidence="5">
    <location>
        <begin position="204"/>
        <end position="279"/>
    </location>
</feature>
<dbReference type="InterPro" id="IPR056774">
    <property type="entry name" value="FdhE_N"/>
</dbReference>
<dbReference type="InterPro" id="IPR056796">
    <property type="entry name" value="FdhE_C"/>
</dbReference>
<evidence type="ECO:0000313" key="7">
    <source>
        <dbReference type="Proteomes" id="UP001359308"/>
    </source>
</evidence>
<dbReference type="Pfam" id="PF24859">
    <property type="entry name" value="FdhE_central"/>
    <property type="match status" value="1"/>
</dbReference>
<evidence type="ECO:0000313" key="6">
    <source>
        <dbReference type="EMBL" id="WWF00718.1"/>
    </source>
</evidence>